<dbReference type="InterPro" id="IPR050490">
    <property type="entry name" value="Bact_solute-bd_prot1"/>
</dbReference>
<evidence type="ECO:0000256" key="1">
    <source>
        <dbReference type="SAM" id="Phobius"/>
    </source>
</evidence>
<evidence type="ECO:0008006" key="4">
    <source>
        <dbReference type="Google" id="ProtNLM"/>
    </source>
</evidence>
<keyword evidence="1" id="KW-0472">Membrane</keyword>
<reference evidence="3" key="1">
    <citation type="submission" date="2015-09" db="EMBL/GenBank/DDBJ databases">
        <authorList>
            <person name="Wibberg D."/>
        </authorList>
    </citation>
    <scope>NUCLEOTIDE SEQUENCE [LARGE SCALE GENOMIC DNA]</scope>
    <source>
        <strain evidence="3">SD1D</strain>
    </source>
</reference>
<dbReference type="Proteomes" id="UP000196053">
    <property type="component" value="Chromosome I"/>
</dbReference>
<dbReference type="Gene3D" id="3.40.190.10">
    <property type="entry name" value="Periplasmic binding protein-like II"/>
    <property type="match status" value="1"/>
</dbReference>
<dbReference type="SUPFAM" id="SSF49785">
    <property type="entry name" value="Galactose-binding domain-like"/>
    <property type="match status" value="1"/>
</dbReference>
<dbReference type="RefSeq" id="WP_058257241.1">
    <property type="nucleotide sequence ID" value="NZ_DUPS01000031.1"/>
</dbReference>
<dbReference type="PANTHER" id="PTHR43649">
    <property type="entry name" value="ARABINOSE-BINDING PROTEIN-RELATED"/>
    <property type="match status" value="1"/>
</dbReference>
<keyword evidence="3" id="KW-1185">Reference proteome</keyword>
<proteinExistence type="predicted"/>
<name>A0A0K8J374_9FIRM</name>
<dbReference type="AlphaFoldDB" id="A0A0K8J374"/>
<feature type="transmembrane region" description="Helical" evidence="1">
    <location>
        <begin position="12"/>
        <end position="31"/>
    </location>
</feature>
<evidence type="ECO:0000313" key="2">
    <source>
        <dbReference type="EMBL" id="CUH91809.1"/>
    </source>
</evidence>
<gene>
    <name evidence="2" type="ORF">SD1D_0256</name>
</gene>
<keyword evidence="1" id="KW-1133">Transmembrane helix</keyword>
<accession>A0A0K8J374</accession>
<sequence length="972" mass="111027">MSVASIFKKKSFYFILLIVSAIIGYSIYVRIANERYEASLTSEDIKPVETEEIVGRDDIYSAYLERYKEASKPNHMIVVDIKNYSLAEKTDAYNEYLGKKDVVVSHEEGFVEWEVDIPEAGLYNISLDYYPLEGRGIDIERALYINGVMPFSGSDTLTFSRVWTDAGEIRMDNRGNEIRPTQTEAPRWESTYLRDYMGYYIEPYSYYFNKGKNTIRLVAISEPVAISNLVIGQKEELPSYDEYIASFDANNYKNTDTDFYYKKQGEEAEYRSSPTLYAIFDRASSNTEPYSASKIKLNSIGGDQWRVAGQWIEWEFEVPEDGFYNISFKAKQNYNRGMVSVRTVMIDGQTPFKEAAQLEFKYNTGWQLTTLADEEGVPYKIPLTKGKHTIRLEVTMGKIGDILTELDKSIYRLNSIYRKILVLTGARPDRYRDYRIDLKYPEVMAAMEEEIKVLNDITKNLEEATGQRGADTAVVVNMSKKLQRFIKNPDSIPRGMEGFKMDISSLGTSTLNLSNSQLDIDYIYINADGAKLPNVEESFVDKVAHELRSFAASFFEDYSTLGSVYEEGKVIDVWLLSGRDQATILKNMIDEIFTPTYGIGVNVKLIDANTLLPAVVAGTGPDIALSVFNHVPVDYAIRDAAVDLSQFEDFDQVASEFHESVFVPYQYDGGIYALPETQNFSVMFYRTDIMEEIGAKVPDTWDEVMELLPLLQKHNMEFAMPSVERVTNGVQNPDTSGMMALLYQKGGSLYTEDGKRTLLDSEEAVEAFEFFTRFYTHYSLPSQYDFVNRFRTGEMPIGIQDYSNFNVLSVFAPEIRGLWEFSLVPGTKKEDGTIDRSVPFGGTCSMILKDAKDYDASWTFLKWWVSSETNTRFGRELESIMGSAARYATANKVAFEELAWSNKDAEIIREQWKWTVGTPNVPGGYSTVRHMINAYRKVAYKKEDPRETLLDYTRTINDEIKYKRIELGLDVD</sequence>
<dbReference type="OrthoDB" id="383574at2"/>
<dbReference type="KEGG" id="hsd:SD1D_0256"/>
<dbReference type="Pfam" id="PF01547">
    <property type="entry name" value="SBP_bac_1"/>
    <property type="match status" value="1"/>
</dbReference>
<dbReference type="Gene3D" id="2.60.120.260">
    <property type="entry name" value="Galactose-binding domain-like"/>
    <property type="match status" value="2"/>
</dbReference>
<evidence type="ECO:0000313" key="3">
    <source>
        <dbReference type="Proteomes" id="UP000196053"/>
    </source>
</evidence>
<dbReference type="EMBL" id="LN879430">
    <property type="protein sequence ID" value="CUH91809.1"/>
    <property type="molecule type" value="Genomic_DNA"/>
</dbReference>
<dbReference type="PANTHER" id="PTHR43649:SF27">
    <property type="entry name" value="EXTRACELLULAR SOLUTE-BINDING PROTEIN FAMILY 1"/>
    <property type="match status" value="1"/>
</dbReference>
<protein>
    <recommendedName>
        <fullName evidence="4">Extracellular solute-binding protein</fullName>
    </recommendedName>
</protein>
<keyword evidence="1" id="KW-0812">Transmembrane</keyword>
<dbReference type="InterPro" id="IPR008979">
    <property type="entry name" value="Galactose-bd-like_sf"/>
</dbReference>
<organism evidence="2 3">
    <name type="scientific">Herbinix luporum</name>
    <dbReference type="NCBI Taxonomy" id="1679721"/>
    <lineage>
        <taxon>Bacteria</taxon>
        <taxon>Bacillati</taxon>
        <taxon>Bacillota</taxon>
        <taxon>Clostridia</taxon>
        <taxon>Lachnospirales</taxon>
        <taxon>Lachnospiraceae</taxon>
        <taxon>Herbinix</taxon>
    </lineage>
</organism>
<dbReference type="InterPro" id="IPR006059">
    <property type="entry name" value="SBP"/>
</dbReference>
<dbReference type="SUPFAM" id="SSF53850">
    <property type="entry name" value="Periplasmic binding protein-like II"/>
    <property type="match status" value="1"/>
</dbReference>